<evidence type="ECO:0000313" key="2">
    <source>
        <dbReference type="EMBL" id="CAK5267172.1"/>
    </source>
</evidence>
<evidence type="ECO:0000256" key="1">
    <source>
        <dbReference type="SAM" id="MobiDB-lite"/>
    </source>
</evidence>
<dbReference type="EMBL" id="CAVNYO010000116">
    <property type="protein sequence ID" value="CAK5267172.1"/>
    <property type="molecule type" value="Genomic_DNA"/>
</dbReference>
<protein>
    <submittedName>
        <fullName evidence="2">Uncharacterized protein</fullName>
    </submittedName>
</protein>
<proteinExistence type="predicted"/>
<reference evidence="2" key="1">
    <citation type="submission" date="2023-11" db="EMBL/GenBank/DDBJ databases">
        <authorList>
            <person name="De Vega J J."/>
            <person name="De Vega J J."/>
        </authorList>
    </citation>
    <scope>NUCLEOTIDE SEQUENCE</scope>
</reference>
<comment type="caution">
    <text evidence="2">The sequence shown here is derived from an EMBL/GenBank/DDBJ whole genome shotgun (WGS) entry which is preliminary data.</text>
</comment>
<dbReference type="Proteomes" id="UP001295794">
    <property type="component" value="Unassembled WGS sequence"/>
</dbReference>
<feature type="region of interest" description="Disordered" evidence="1">
    <location>
        <begin position="20"/>
        <end position="60"/>
    </location>
</feature>
<feature type="non-terminal residue" evidence="2">
    <location>
        <position position="1"/>
    </location>
</feature>
<accession>A0AAD2H1C7</accession>
<dbReference type="AlphaFoldDB" id="A0AAD2H1C7"/>
<evidence type="ECO:0000313" key="3">
    <source>
        <dbReference type="Proteomes" id="UP001295794"/>
    </source>
</evidence>
<gene>
    <name evidence="2" type="ORF">MYCIT1_LOCUS9467</name>
</gene>
<keyword evidence="3" id="KW-1185">Reference proteome</keyword>
<organism evidence="2 3">
    <name type="scientific">Mycena citricolor</name>
    <dbReference type="NCBI Taxonomy" id="2018698"/>
    <lineage>
        <taxon>Eukaryota</taxon>
        <taxon>Fungi</taxon>
        <taxon>Dikarya</taxon>
        <taxon>Basidiomycota</taxon>
        <taxon>Agaricomycotina</taxon>
        <taxon>Agaricomycetes</taxon>
        <taxon>Agaricomycetidae</taxon>
        <taxon>Agaricales</taxon>
        <taxon>Marasmiineae</taxon>
        <taxon>Mycenaceae</taxon>
        <taxon>Mycena</taxon>
    </lineage>
</organism>
<name>A0AAD2H1C7_9AGAR</name>
<sequence length="81" mass="9230">HPDRTLNRGLDQLCQADEHNPRYGRTQAPHRRARWPGSGTGRRCARCRPCPSRPRQTRHPIAASRVRVRRIATGGCRDAQP</sequence>